<dbReference type="GO" id="GO:0005886">
    <property type="term" value="C:plasma membrane"/>
    <property type="evidence" value="ECO:0007669"/>
    <property type="project" value="TreeGrafter"/>
</dbReference>
<feature type="domain" description="SSD" evidence="8">
    <location>
        <begin position="1"/>
        <end position="74"/>
    </location>
</feature>
<keyword evidence="10" id="KW-1185">Reference proteome</keyword>
<protein>
    <recommendedName>
        <fullName evidence="8">SSD domain-containing protein</fullName>
    </recommendedName>
</protein>
<dbReference type="InterPro" id="IPR003392">
    <property type="entry name" value="PTHD_SSD"/>
</dbReference>
<dbReference type="PROSITE" id="PS50156">
    <property type="entry name" value="SSD"/>
    <property type="match status" value="1"/>
</dbReference>
<dbReference type="Proteomes" id="UP000054047">
    <property type="component" value="Unassembled WGS sequence"/>
</dbReference>
<dbReference type="GO" id="GO:0018996">
    <property type="term" value="P:molting cycle, collagen and cuticulin-based cuticle"/>
    <property type="evidence" value="ECO:0007669"/>
    <property type="project" value="TreeGrafter"/>
</dbReference>
<proteinExistence type="inferred from homology"/>
<dbReference type="PANTHER" id="PTHR10796:SF92">
    <property type="entry name" value="PATCHED-RELATED, ISOFORM A"/>
    <property type="match status" value="1"/>
</dbReference>
<organism evidence="9 10">
    <name type="scientific">Ancylostoma duodenale</name>
    <dbReference type="NCBI Taxonomy" id="51022"/>
    <lineage>
        <taxon>Eukaryota</taxon>
        <taxon>Metazoa</taxon>
        <taxon>Ecdysozoa</taxon>
        <taxon>Nematoda</taxon>
        <taxon>Chromadorea</taxon>
        <taxon>Rhabditida</taxon>
        <taxon>Rhabditina</taxon>
        <taxon>Rhabditomorpha</taxon>
        <taxon>Strongyloidea</taxon>
        <taxon>Ancylostomatidae</taxon>
        <taxon>Ancylostomatinae</taxon>
        <taxon>Ancylostoma</taxon>
    </lineage>
</organism>
<keyword evidence="3 7" id="KW-0812">Transmembrane</keyword>
<comment type="subcellular location">
    <subcellularLocation>
        <location evidence="1">Membrane</location>
        <topology evidence="1">Multi-pass membrane protein</topology>
    </subcellularLocation>
</comment>
<feature type="transmembrane region" description="Helical" evidence="7">
    <location>
        <begin position="51"/>
        <end position="71"/>
    </location>
</feature>
<comment type="similarity">
    <text evidence="2">Belongs to the patched family.</text>
</comment>
<dbReference type="InterPro" id="IPR051697">
    <property type="entry name" value="Patched_domain-protein"/>
</dbReference>
<dbReference type="PANTHER" id="PTHR10796">
    <property type="entry name" value="PATCHED-RELATED"/>
    <property type="match status" value="1"/>
</dbReference>
<keyword evidence="4 7" id="KW-1133">Transmembrane helix</keyword>
<dbReference type="AlphaFoldDB" id="A0A0C2H2S6"/>
<evidence type="ECO:0000256" key="3">
    <source>
        <dbReference type="ARBA" id="ARBA00022692"/>
    </source>
</evidence>
<dbReference type="OrthoDB" id="6510177at2759"/>
<reference evidence="9 10" key="1">
    <citation type="submission" date="2013-12" db="EMBL/GenBank/DDBJ databases">
        <title>Draft genome of the parsitic nematode Ancylostoma duodenale.</title>
        <authorList>
            <person name="Mitreva M."/>
        </authorList>
    </citation>
    <scope>NUCLEOTIDE SEQUENCE [LARGE SCALE GENOMIC DNA]</scope>
    <source>
        <strain evidence="9 10">Zhejiang</strain>
    </source>
</reference>
<gene>
    <name evidence="9" type="ORF">ANCDUO_01583</name>
</gene>
<accession>A0A0C2H2S6</accession>
<evidence type="ECO:0000256" key="6">
    <source>
        <dbReference type="ARBA" id="ARBA00023180"/>
    </source>
</evidence>
<evidence type="ECO:0000259" key="8">
    <source>
        <dbReference type="PROSITE" id="PS50156"/>
    </source>
</evidence>
<evidence type="ECO:0000313" key="9">
    <source>
        <dbReference type="EMBL" id="KIH68085.1"/>
    </source>
</evidence>
<dbReference type="SUPFAM" id="SSF82866">
    <property type="entry name" value="Multidrug efflux transporter AcrB transmembrane domain"/>
    <property type="match status" value="1"/>
</dbReference>
<dbReference type="EMBL" id="KN726470">
    <property type="protein sequence ID" value="KIH68085.1"/>
    <property type="molecule type" value="Genomic_DNA"/>
</dbReference>
<keyword evidence="5 7" id="KW-0472">Membrane</keyword>
<evidence type="ECO:0000313" key="10">
    <source>
        <dbReference type="Proteomes" id="UP000054047"/>
    </source>
</evidence>
<evidence type="ECO:0000256" key="5">
    <source>
        <dbReference type="ARBA" id="ARBA00023136"/>
    </source>
</evidence>
<feature type="transmembrane region" description="Helical" evidence="7">
    <location>
        <begin position="21"/>
        <end position="45"/>
    </location>
</feature>
<evidence type="ECO:0000256" key="7">
    <source>
        <dbReference type="SAM" id="Phobius"/>
    </source>
</evidence>
<sequence>MFLMVAAVKRTPRTLTVEQRLGECMADAAVSILITALTDAFSFGVGTITTIPAVQIFCIYTCCALVLTFLYQVD</sequence>
<dbReference type="GO" id="GO:0006897">
    <property type="term" value="P:endocytosis"/>
    <property type="evidence" value="ECO:0007669"/>
    <property type="project" value="TreeGrafter"/>
</dbReference>
<dbReference type="GO" id="GO:0030659">
    <property type="term" value="C:cytoplasmic vesicle membrane"/>
    <property type="evidence" value="ECO:0007669"/>
    <property type="project" value="TreeGrafter"/>
</dbReference>
<dbReference type="InterPro" id="IPR000731">
    <property type="entry name" value="SSD"/>
</dbReference>
<evidence type="ECO:0000256" key="4">
    <source>
        <dbReference type="ARBA" id="ARBA00022989"/>
    </source>
</evidence>
<name>A0A0C2H2S6_9BILA</name>
<dbReference type="Pfam" id="PF02460">
    <property type="entry name" value="Patched"/>
    <property type="match status" value="1"/>
</dbReference>
<keyword evidence="6" id="KW-0325">Glycoprotein</keyword>
<evidence type="ECO:0000256" key="1">
    <source>
        <dbReference type="ARBA" id="ARBA00004141"/>
    </source>
</evidence>
<evidence type="ECO:0000256" key="2">
    <source>
        <dbReference type="ARBA" id="ARBA00005585"/>
    </source>
</evidence>